<evidence type="ECO:0000313" key="1">
    <source>
        <dbReference type="EnsemblPlants" id="AVESA.00010b.r2.3CG0455380.1.CDS"/>
    </source>
</evidence>
<reference evidence="1" key="2">
    <citation type="submission" date="2025-09" db="UniProtKB">
        <authorList>
            <consortium name="EnsemblPlants"/>
        </authorList>
    </citation>
    <scope>IDENTIFICATION</scope>
</reference>
<name>A0ACD5VJE6_AVESA</name>
<dbReference type="EnsemblPlants" id="AVESA.00010b.r2.3CG0455380.1">
    <property type="protein sequence ID" value="AVESA.00010b.r2.3CG0455380.1.CDS"/>
    <property type="gene ID" value="AVESA.00010b.r2.3CG0455380"/>
</dbReference>
<reference evidence="1" key="1">
    <citation type="submission" date="2021-05" db="EMBL/GenBank/DDBJ databases">
        <authorList>
            <person name="Scholz U."/>
            <person name="Mascher M."/>
            <person name="Fiebig A."/>
        </authorList>
    </citation>
    <scope>NUCLEOTIDE SEQUENCE [LARGE SCALE GENOMIC DNA]</scope>
</reference>
<organism evidence="1 2">
    <name type="scientific">Avena sativa</name>
    <name type="common">Oat</name>
    <dbReference type="NCBI Taxonomy" id="4498"/>
    <lineage>
        <taxon>Eukaryota</taxon>
        <taxon>Viridiplantae</taxon>
        <taxon>Streptophyta</taxon>
        <taxon>Embryophyta</taxon>
        <taxon>Tracheophyta</taxon>
        <taxon>Spermatophyta</taxon>
        <taxon>Magnoliopsida</taxon>
        <taxon>Liliopsida</taxon>
        <taxon>Poales</taxon>
        <taxon>Poaceae</taxon>
        <taxon>BOP clade</taxon>
        <taxon>Pooideae</taxon>
        <taxon>Poodae</taxon>
        <taxon>Poeae</taxon>
        <taxon>Poeae Chloroplast Group 1 (Aveneae type)</taxon>
        <taxon>Aveninae</taxon>
        <taxon>Avena</taxon>
    </lineage>
</organism>
<accession>A0ACD5VJE6</accession>
<proteinExistence type="predicted"/>
<dbReference type="Proteomes" id="UP001732700">
    <property type="component" value="Chromosome 3C"/>
</dbReference>
<evidence type="ECO:0000313" key="2">
    <source>
        <dbReference type="Proteomes" id="UP001732700"/>
    </source>
</evidence>
<protein>
    <submittedName>
        <fullName evidence="1">Uncharacterized protein</fullName>
    </submittedName>
</protein>
<sequence>MESRATAVLLMLSLAALLLVGAAAVADDDDAIIRLPGGTWSDAVADESSRPWECCDKPACTRGGKWCGCKDEVERCADGCKNCKEVEGSDPVRYMCRDSTRDGRPAPCTKPGN</sequence>
<keyword evidence="2" id="KW-1185">Reference proteome</keyword>